<protein>
    <recommendedName>
        <fullName evidence="3">VOC domain-containing protein</fullName>
    </recommendedName>
</protein>
<comment type="caution">
    <text evidence="1">The sequence shown here is derived from an EMBL/GenBank/DDBJ whole genome shotgun (WGS) entry which is preliminary data.</text>
</comment>
<dbReference type="Gene3D" id="3.10.180.10">
    <property type="entry name" value="2,3-Dihydroxybiphenyl 1,2-Dioxygenase, domain 1"/>
    <property type="match status" value="1"/>
</dbReference>
<gene>
    <name evidence="1" type="ORF">NNX28_08150</name>
</gene>
<organism evidence="1 2">
    <name type="scientific">Arthrobacter jinronghuae</name>
    <dbReference type="NCBI Taxonomy" id="2964609"/>
    <lineage>
        <taxon>Bacteria</taxon>
        <taxon>Bacillati</taxon>
        <taxon>Actinomycetota</taxon>
        <taxon>Actinomycetes</taxon>
        <taxon>Micrococcales</taxon>
        <taxon>Micrococcaceae</taxon>
        <taxon>Arthrobacter</taxon>
    </lineage>
</organism>
<accession>A0ABT1NS35</accession>
<proteinExistence type="predicted"/>
<reference evidence="1 2" key="1">
    <citation type="submission" date="2022-07" db="EMBL/GenBank/DDBJ databases">
        <title>Novel species in genus Arthrobacter.</title>
        <authorList>
            <person name="Liu Y."/>
        </authorList>
    </citation>
    <scope>NUCLEOTIDE SEQUENCE [LARGE SCALE GENOMIC DNA]</scope>
    <source>
        <strain evidence="2">zg-Y859</strain>
    </source>
</reference>
<evidence type="ECO:0008006" key="3">
    <source>
        <dbReference type="Google" id="ProtNLM"/>
    </source>
</evidence>
<evidence type="ECO:0000313" key="2">
    <source>
        <dbReference type="Proteomes" id="UP001206924"/>
    </source>
</evidence>
<dbReference type="EMBL" id="JANFLP010000008">
    <property type="protein sequence ID" value="MCQ1949902.1"/>
    <property type="molecule type" value="Genomic_DNA"/>
</dbReference>
<sequence length="194" mass="21092">MPPQVIPMLPCADIDEIAAFFSAMAFQVRYRQIKPNPYLALEGYGFPLHYYVLEGHRAEESHSTCGILVPDTGALFDSFAAGLQAAYGKLPISGYPRVTRPRRRTNADGRTGFSLIDPAGNWIRIMNEGPVPQAETESSPLGRSLDNAVVLADSKGDTAQAAKILSGAIRRADAADPGMPAAREFLAELEERMR</sequence>
<dbReference type="SUPFAM" id="SSF54593">
    <property type="entry name" value="Glyoxalase/Bleomycin resistance protein/Dihydroxybiphenyl dioxygenase"/>
    <property type="match status" value="1"/>
</dbReference>
<dbReference type="InterPro" id="IPR029068">
    <property type="entry name" value="Glyas_Bleomycin-R_OHBP_Dase"/>
</dbReference>
<name>A0ABT1NS35_9MICC</name>
<keyword evidence="2" id="KW-1185">Reference proteome</keyword>
<dbReference type="Proteomes" id="UP001206924">
    <property type="component" value="Unassembled WGS sequence"/>
</dbReference>
<dbReference type="RefSeq" id="WP_255865404.1">
    <property type="nucleotide sequence ID" value="NZ_CP104263.1"/>
</dbReference>
<evidence type="ECO:0000313" key="1">
    <source>
        <dbReference type="EMBL" id="MCQ1949902.1"/>
    </source>
</evidence>